<proteinExistence type="predicted"/>
<feature type="region of interest" description="Disordered" evidence="1">
    <location>
        <begin position="560"/>
        <end position="631"/>
    </location>
</feature>
<gene>
    <name evidence="2" type="ORF">CTZ28_01215</name>
</gene>
<dbReference type="AlphaFoldDB" id="A0A3M0IGC3"/>
<accession>A0A3M0IGC3</accession>
<feature type="region of interest" description="Disordered" evidence="1">
    <location>
        <begin position="339"/>
        <end position="370"/>
    </location>
</feature>
<feature type="region of interest" description="Disordered" evidence="1">
    <location>
        <begin position="1"/>
        <end position="42"/>
    </location>
</feature>
<dbReference type="OrthoDB" id="3320501at2"/>
<feature type="compositionally biased region" description="Pro residues" evidence="1">
    <location>
        <begin position="674"/>
        <end position="683"/>
    </location>
</feature>
<sequence>MSRWNGRLARRRAAAASRAERERSAATGPGQDPGPGAGPRVLVEDHDGLLLLRLPTDDTLLPADVADLARALRTADDGTVTIVAIADGEAAAALWPRLSESLDSLRDTGTRSVRLVMSGAGHDRPARPALARRIAESWDLTIEAPDGPVLVVPGGSVFVPPGDAGWWRFAPGQEPEVLGPRAPAPDWQAAVRRTPVRTADGCVVDQIPAGLLIRPAEATAPRPGDLFHAIPVDPRRPAVIVGVPWGEDVVATDVAELLGALPAAVRPGVRLVPGGRRDLLPLGQSVAALLNAEVEVATGLPLFAADGPLGTYRVRSVLIGPDGEARWLPFVDAVMCLPPEEPAPEPAPDPDAGPAPGPPPAPAPRLLRWTSPVPDLGGAEDGTIRLSDDWQAVITRAGLWVGPRDGTPPPRNTRQVSIEGPVIEVGRVGDRLDASLWPVLSRFLGRLAPDLRARTTLDVHALAPDGGRALRILTAEHALRVIRFAPASRTARPVRREGAAARTGGAVSSPVTGPVNGPVQGVGSRPVPLPATAAGGAGETAAAGDGGSVPGVAAAVATSVPVPDGLPEPPKPSRVPVTATGRTGPGPAAPGRPATVSAGGPDGGSVERTLSSGGPTPQPASEPAAGPLTESVSEPVVASVVEPVVNPVARPVAEPSPEAVTSESVVAGLASRPLPAPRTPRPEPVATGAPAPPVAPARPVPTAGGAVPRPPSPPTATEVLRTGAPPSEAPRTEVPRTEAPRTEAPRKPDDGGVAPAPAPAPRPPAGAGRPLPAVPVPPRHRSTTPERNSFRKLAEPVWERHSAAVNRALAGMPALRGEEMEAARIDLIALRMYLRDGEGPLDHAELTRSLRAGEQRLVPYAGCLVSGLGRLPSHRGAVLRGPGGATGLGELRPGDVLRDPAPLSGLPLDPAGKDRIAGAGFAIWSITGRRVRQLLDGGDEVVFAPGTAFKVLDVRTDGAAPLVLLRQLPDTQAVSPVPEDADDTALTRLEHALTDRTAPGAGDWPDRCAGPVGDPGDH</sequence>
<feature type="compositionally biased region" description="Low complexity" evidence="1">
    <location>
        <begin position="578"/>
        <end position="595"/>
    </location>
</feature>
<evidence type="ECO:0000313" key="3">
    <source>
        <dbReference type="Proteomes" id="UP000270471"/>
    </source>
</evidence>
<evidence type="ECO:0000256" key="1">
    <source>
        <dbReference type="SAM" id="MobiDB-lite"/>
    </source>
</evidence>
<dbReference type="EMBL" id="PENI01000001">
    <property type="protein sequence ID" value="RMB87612.1"/>
    <property type="molecule type" value="Genomic_DNA"/>
</dbReference>
<feature type="compositionally biased region" description="Basic and acidic residues" evidence="1">
    <location>
        <begin position="730"/>
        <end position="750"/>
    </location>
</feature>
<feature type="compositionally biased region" description="Pro residues" evidence="1">
    <location>
        <begin position="690"/>
        <end position="699"/>
    </location>
</feature>
<evidence type="ECO:0000313" key="2">
    <source>
        <dbReference type="EMBL" id="RMB87612.1"/>
    </source>
</evidence>
<reference evidence="2 3" key="1">
    <citation type="submission" date="2017-11" db="EMBL/GenBank/DDBJ databases">
        <title>Draft genome of actinobacteria isolated from guarana (Paullinia cupana (Mart.) Ducke.</title>
        <authorList>
            <person name="Siqueira K.A."/>
            <person name="Liotti R.G."/>
            <person name="Mendes T.A.O."/>
            <person name="Soares M.A."/>
        </authorList>
    </citation>
    <scope>NUCLEOTIDE SEQUENCE [LARGE SCALE GENOMIC DNA]</scope>
    <source>
        <strain evidence="2 3">193</strain>
    </source>
</reference>
<comment type="caution">
    <text evidence="2">The sequence shown here is derived from an EMBL/GenBank/DDBJ whole genome shotgun (WGS) entry which is preliminary data.</text>
</comment>
<dbReference type="Proteomes" id="UP000270471">
    <property type="component" value="Unassembled WGS sequence"/>
</dbReference>
<protein>
    <submittedName>
        <fullName evidence="2">Uncharacterized protein</fullName>
    </submittedName>
</protein>
<organism evidence="2 3">
    <name type="scientific">Streptomyces shenzhenensis</name>
    <dbReference type="NCBI Taxonomy" id="943815"/>
    <lineage>
        <taxon>Bacteria</taxon>
        <taxon>Bacillati</taxon>
        <taxon>Actinomycetota</taxon>
        <taxon>Actinomycetes</taxon>
        <taxon>Kitasatosporales</taxon>
        <taxon>Streptomycetaceae</taxon>
        <taxon>Streptomyces</taxon>
    </lineage>
</organism>
<keyword evidence="3" id="KW-1185">Reference proteome</keyword>
<feature type="region of interest" description="Disordered" evidence="1">
    <location>
        <begin position="493"/>
        <end position="545"/>
    </location>
</feature>
<feature type="compositionally biased region" description="Pro residues" evidence="1">
    <location>
        <begin position="564"/>
        <end position="573"/>
    </location>
</feature>
<dbReference type="Gene3D" id="3.90.176.10">
    <property type="entry name" value="Toxin ADP-ribosyltransferase, Chain A, domain 1"/>
    <property type="match status" value="1"/>
</dbReference>
<feature type="region of interest" description="Disordered" evidence="1">
    <location>
        <begin position="653"/>
        <end position="790"/>
    </location>
</feature>
<dbReference type="RefSeq" id="WP_121887279.1">
    <property type="nucleotide sequence ID" value="NZ_PENI01000001.1"/>
</dbReference>
<feature type="region of interest" description="Disordered" evidence="1">
    <location>
        <begin position="996"/>
        <end position="1018"/>
    </location>
</feature>
<feature type="compositionally biased region" description="Low complexity" evidence="1">
    <location>
        <begin position="531"/>
        <end position="543"/>
    </location>
</feature>
<feature type="compositionally biased region" description="Pro residues" evidence="1">
    <location>
        <begin position="339"/>
        <end position="363"/>
    </location>
</feature>
<name>A0A3M0IGC3_9ACTN</name>